<dbReference type="AlphaFoldDB" id="A0A7R8WEE7"/>
<feature type="domain" description="Zinc finger C2H2 LYAR-type" evidence="9">
    <location>
        <begin position="32"/>
        <end position="59"/>
    </location>
</feature>
<reference evidence="11" key="1">
    <citation type="submission" date="2020-11" db="EMBL/GenBank/DDBJ databases">
        <authorList>
            <person name="Tran Van P."/>
        </authorList>
    </citation>
    <scope>NUCLEOTIDE SEQUENCE</scope>
</reference>
<dbReference type="GO" id="GO:0000122">
    <property type="term" value="P:negative regulation of transcription by RNA polymerase II"/>
    <property type="evidence" value="ECO:0007669"/>
    <property type="project" value="TreeGrafter"/>
</dbReference>
<evidence type="ECO:0000256" key="6">
    <source>
        <dbReference type="ARBA" id="ARBA00023054"/>
    </source>
</evidence>
<evidence type="ECO:0000256" key="8">
    <source>
        <dbReference type="SAM" id="MobiDB-lite"/>
    </source>
</evidence>
<evidence type="ECO:0008006" key="12">
    <source>
        <dbReference type="Google" id="ProtNLM"/>
    </source>
</evidence>
<dbReference type="GO" id="GO:0006364">
    <property type="term" value="P:rRNA processing"/>
    <property type="evidence" value="ECO:0007669"/>
    <property type="project" value="TreeGrafter"/>
</dbReference>
<keyword evidence="6" id="KW-0175">Coiled coil</keyword>
<evidence type="ECO:0000256" key="2">
    <source>
        <dbReference type="ARBA" id="ARBA00022723"/>
    </source>
</evidence>
<feature type="region of interest" description="Disordered" evidence="8">
    <location>
        <begin position="148"/>
        <end position="295"/>
    </location>
</feature>
<evidence type="ECO:0000256" key="3">
    <source>
        <dbReference type="ARBA" id="ARBA00022737"/>
    </source>
</evidence>
<dbReference type="Gene3D" id="3.30.1490.490">
    <property type="match status" value="1"/>
</dbReference>
<keyword evidence="4" id="KW-0863">Zinc-finger</keyword>
<dbReference type="FunFam" id="3.30.1490.490:FF:000001">
    <property type="entry name" value="cell growth-regulating nucleolar protein-like"/>
    <property type="match status" value="1"/>
</dbReference>
<dbReference type="InterPro" id="IPR036236">
    <property type="entry name" value="Znf_C2H2_sf"/>
</dbReference>
<dbReference type="InterPro" id="IPR039999">
    <property type="entry name" value="LYAR"/>
</dbReference>
<dbReference type="GO" id="GO:0003677">
    <property type="term" value="F:DNA binding"/>
    <property type="evidence" value="ECO:0007669"/>
    <property type="project" value="InterPro"/>
</dbReference>
<dbReference type="Pfam" id="PF08790">
    <property type="entry name" value="zf-LYAR"/>
    <property type="match status" value="1"/>
</dbReference>
<dbReference type="OrthoDB" id="21474at2759"/>
<protein>
    <recommendedName>
        <fullName evidence="12">Cell growth-regulating nucleolar protein</fullName>
    </recommendedName>
</protein>
<evidence type="ECO:0000259" key="10">
    <source>
        <dbReference type="Pfam" id="PF25879"/>
    </source>
</evidence>
<dbReference type="EMBL" id="OB662474">
    <property type="protein sequence ID" value="CAD7230115.1"/>
    <property type="molecule type" value="Genomic_DNA"/>
</dbReference>
<keyword evidence="2" id="KW-0479">Metal-binding</keyword>
<dbReference type="Gene3D" id="1.10.10.2100">
    <property type="match status" value="1"/>
</dbReference>
<evidence type="ECO:0000256" key="5">
    <source>
        <dbReference type="ARBA" id="ARBA00022833"/>
    </source>
</evidence>
<dbReference type="InterPro" id="IPR058719">
    <property type="entry name" value="WHD_LYAR"/>
</dbReference>
<dbReference type="InterPro" id="IPR014898">
    <property type="entry name" value="Znf_C2H2_LYAR"/>
</dbReference>
<dbReference type="SUPFAM" id="SSF57667">
    <property type="entry name" value="beta-beta-alpha zinc fingers"/>
    <property type="match status" value="2"/>
</dbReference>
<dbReference type="GO" id="GO:0008270">
    <property type="term" value="F:zinc ion binding"/>
    <property type="evidence" value="ECO:0007669"/>
    <property type="project" value="UniProtKB-KW"/>
</dbReference>
<proteinExistence type="predicted"/>
<keyword evidence="7" id="KW-0539">Nucleus</keyword>
<feature type="compositionally biased region" description="Acidic residues" evidence="8">
    <location>
        <begin position="167"/>
        <end position="178"/>
    </location>
</feature>
<evidence type="ECO:0000313" key="11">
    <source>
        <dbReference type="EMBL" id="CAD7230115.1"/>
    </source>
</evidence>
<keyword evidence="5" id="KW-0862">Zinc</keyword>
<feature type="compositionally biased region" description="Basic residues" evidence="8">
    <location>
        <begin position="210"/>
        <end position="223"/>
    </location>
</feature>
<dbReference type="PANTHER" id="PTHR13100">
    <property type="entry name" value="CELL GROWTH-REGULATING NUCLEOLAR PROTEIN LYAR"/>
    <property type="match status" value="1"/>
</dbReference>
<organism evidence="11">
    <name type="scientific">Cyprideis torosa</name>
    <dbReference type="NCBI Taxonomy" id="163714"/>
    <lineage>
        <taxon>Eukaryota</taxon>
        <taxon>Metazoa</taxon>
        <taxon>Ecdysozoa</taxon>
        <taxon>Arthropoda</taxon>
        <taxon>Crustacea</taxon>
        <taxon>Oligostraca</taxon>
        <taxon>Ostracoda</taxon>
        <taxon>Podocopa</taxon>
        <taxon>Podocopida</taxon>
        <taxon>Cytherocopina</taxon>
        <taxon>Cytheroidea</taxon>
        <taxon>Cytherideidae</taxon>
        <taxon>Cyprideis</taxon>
    </lineage>
</organism>
<sequence>MVFFTCNTCGASLKKNQVEKHHQFECKNCEAVSCMDCGKDFWGDEYASHTKCITEAEKYSGKDYKPKPNANKNEKKQEAWLEHIRAAVNSEEAQKDPKLKDILQRMAAYSNIPRKKSKFENFVRNSLTTRQPHLIEAAWRIFSASFTPTVPASQPKADESGKGGGEDDKEEVEEEETEEHNNANVNVDHQSESTGKSDEPGQHPVAMSKRERKLLRQNKNNRKEKKDLNHDLQQLTMSDDGEESVEAAHGKKKIGKRERQLSLSTQAQEEKQRKKKKKANSKMAAGDMVDDEDEEIQKARELKRLKREAKECGMEGVERNLNEPTLRAVPTGGSDEEGEKQQNGGHEATFRWIPVIESVLASKGELALKKLKRKVHAEYMACGGEKGKKLLAADEFDKKLMKKIRSCQKFALIGNERVCYVEADEG</sequence>
<evidence type="ECO:0000256" key="4">
    <source>
        <dbReference type="ARBA" id="ARBA00022771"/>
    </source>
</evidence>
<evidence type="ECO:0000259" key="9">
    <source>
        <dbReference type="Pfam" id="PF08790"/>
    </source>
</evidence>
<dbReference type="Pfam" id="PF25879">
    <property type="entry name" value="WHD_LYAR"/>
    <property type="match status" value="1"/>
</dbReference>
<feature type="region of interest" description="Disordered" evidence="8">
    <location>
        <begin position="313"/>
        <end position="345"/>
    </location>
</feature>
<gene>
    <name evidence="11" type="ORF">CTOB1V02_LOCUS7978</name>
</gene>
<feature type="compositionally biased region" description="Basic and acidic residues" evidence="8">
    <location>
        <begin position="156"/>
        <end position="166"/>
    </location>
</feature>
<accession>A0A7R8WEE7</accession>
<dbReference type="GO" id="GO:0005730">
    <property type="term" value="C:nucleolus"/>
    <property type="evidence" value="ECO:0007669"/>
    <property type="project" value="TreeGrafter"/>
</dbReference>
<dbReference type="PROSITE" id="PS51804">
    <property type="entry name" value="ZF_C2HC_LYAR"/>
    <property type="match status" value="2"/>
</dbReference>
<evidence type="ECO:0000256" key="1">
    <source>
        <dbReference type="ARBA" id="ARBA00004123"/>
    </source>
</evidence>
<keyword evidence="3" id="KW-0677">Repeat</keyword>
<dbReference type="PANTHER" id="PTHR13100:SF10">
    <property type="entry name" value="CELL GROWTH-REGULATING NUCLEOLAR PROTEIN"/>
    <property type="match status" value="1"/>
</dbReference>
<name>A0A7R8WEE7_9CRUS</name>
<comment type="subcellular location">
    <subcellularLocation>
        <location evidence="1">Nucleus</location>
    </subcellularLocation>
</comment>
<feature type="domain" description="Cell growth-regulating nucleolar protein-like winged helix" evidence="10">
    <location>
        <begin position="349"/>
        <end position="421"/>
    </location>
</feature>
<evidence type="ECO:0000256" key="7">
    <source>
        <dbReference type="ARBA" id="ARBA00023242"/>
    </source>
</evidence>
<dbReference type="FunFam" id="1.10.10.2100:FF:000002">
    <property type="entry name" value="cell growth-regulating nucleolar protein-like"/>
    <property type="match status" value="1"/>
</dbReference>
<feature type="compositionally biased region" description="Basic and acidic residues" evidence="8">
    <location>
        <begin position="189"/>
        <end position="201"/>
    </location>
</feature>